<evidence type="ECO:0000256" key="1">
    <source>
        <dbReference type="SAM" id="SignalP"/>
    </source>
</evidence>
<feature type="signal peptide" evidence="1">
    <location>
        <begin position="1"/>
        <end position="16"/>
    </location>
</feature>
<keyword evidence="3" id="KW-1185">Reference proteome</keyword>
<dbReference type="EMBL" id="JAXOVC010000013">
    <property type="protein sequence ID" value="KAK4494633.1"/>
    <property type="molecule type" value="Genomic_DNA"/>
</dbReference>
<name>A0ABR0E073_ZASCE</name>
<evidence type="ECO:0000313" key="3">
    <source>
        <dbReference type="Proteomes" id="UP001305779"/>
    </source>
</evidence>
<accession>A0ABR0E073</accession>
<comment type="caution">
    <text evidence="2">The sequence shown here is derived from an EMBL/GenBank/DDBJ whole genome shotgun (WGS) entry which is preliminary data.</text>
</comment>
<dbReference type="Proteomes" id="UP001305779">
    <property type="component" value="Unassembled WGS sequence"/>
</dbReference>
<protein>
    <submittedName>
        <fullName evidence="2">Uncharacterized protein</fullName>
    </submittedName>
</protein>
<sequence length="342" mass="35585">MPHFTNLALLAAVAAAMPSSSPKAAELEKRQGADDNIYGCTESGCTDCPVSFGTGSGFPECIIYDTAQLRDQGYPVEDNGQSTIFFDVPPLDPGCQVIVRTPVVPTENDCGGNVLIAQGATCAPVRVDNTFITLFCCGKDDCAGAGAPPSKRSPNPAASAFGSGGAMYMTMRDRDGNVIPPRNASSTSISSRDISHITNPLLKKRDCDAFTVTRQPYTVSGGNNIVSDTVTCSQTESCDATLGSSVTETWGVDVSVSVGDPFGIVSASVGVNWEQSIERSFMGTFTFGPGERGYVVFIPLLTCVEGTFDGDCEGNGQVVTACGPTTAGGEMTGDLRAVTIRG</sequence>
<proteinExistence type="predicted"/>
<feature type="chain" id="PRO_5045553081" evidence="1">
    <location>
        <begin position="17"/>
        <end position="342"/>
    </location>
</feature>
<organism evidence="2 3">
    <name type="scientific">Zasmidium cellare</name>
    <name type="common">Wine cellar mold</name>
    <name type="synonym">Racodium cellare</name>
    <dbReference type="NCBI Taxonomy" id="395010"/>
    <lineage>
        <taxon>Eukaryota</taxon>
        <taxon>Fungi</taxon>
        <taxon>Dikarya</taxon>
        <taxon>Ascomycota</taxon>
        <taxon>Pezizomycotina</taxon>
        <taxon>Dothideomycetes</taxon>
        <taxon>Dothideomycetidae</taxon>
        <taxon>Mycosphaerellales</taxon>
        <taxon>Mycosphaerellaceae</taxon>
        <taxon>Zasmidium</taxon>
    </lineage>
</organism>
<gene>
    <name evidence="2" type="ORF">PRZ48_013989</name>
</gene>
<dbReference type="InterPro" id="IPR045702">
    <property type="entry name" value="DUF6060"/>
</dbReference>
<dbReference type="Pfam" id="PF19535">
    <property type="entry name" value="DUF6060"/>
    <property type="match status" value="1"/>
</dbReference>
<keyword evidence="1" id="KW-0732">Signal</keyword>
<reference evidence="2 3" key="1">
    <citation type="journal article" date="2023" name="G3 (Bethesda)">
        <title>A chromosome-level genome assembly of Zasmidium syzygii isolated from banana leaves.</title>
        <authorList>
            <person name="van Westerhoven A.C."/>
            <person name="Mehrabi R."/>
            <person name="Talebi R."/>
            <person name="Steentjes M.B.F."/>
            <person name="Corcolon B."/>
            <person name="Chong P.A."/>
            <person name="Kema G.H.J."/>
            <person name="Seidl M.F."/>
        </authorList>
    </citation>
    <scope>NUCLEOTIDE SEQUENCE [LARGE SCALE GENOMIC DNA]</scope>
    <source>
        <strain evidence="2 3">P124</strain>
    </source>
</reference>
<evidence type="ECO:0000313" key="2">
    <source>
        <dbReference type="EMBL" id="KAK4494633.1"/>
    </source>
</evidence>